<dbReference type="InterPro" id="IPR053934">
    <property type="entry name" value="HTTM_dom"/>
</dbReference>
<feature type="domain" description="HTTM" evidence="2">
    <location>
        <begin position="130"/>
        <end position="240"/>
    </location>
</feature>
<keyword evidence="1" id="KW-1133">Transmembrane helix</keyword>
<dbReference type="Proteomes" id="UP001232063">
    <property type="component" value="Unassembled WGS sequence"/>
</dbReference>
<feature type="transmembrane region" description="Helical" evidence="1">
    <location>
        <begin position="89"/>
        <end position="107"/>
    </location>
</feature>
<feature type="transmembrane region" description="Helical" evidence="1">
    <location>
        <begin position="264"/>
        <end position="284"/>
    </location>
</feature>
<keyword evidence="4" id="KW-1185">Reference proteome</keyword>
<evidence type="ECO:0000313" key="3">
    <source>
        <dbReference type="EMBL" id="MDJ1504350.1"/>
    </source>
</evidence>
<reference evidence="3" key="1">
    <citation type="submission" date="2023-05" db="EMBL/GenBank/DDBJ databases">
        <authorList>
            <person name="Zhang X."/>
        </authorList>
    </citation>
    <scope>NUCLEOTIDE SEQUENCE</scope>
    <source>
        <strain evidence="3">BD1B2-1</strain>
    </source>
</reference>
<feature type="transmembrane region" description="Helical" evidence="1">
    <location>
        <begin position="128"/>
        <end position="146"/>
    </location>
</feature>
<accession>A0AAE3R6Z0</accession>
<keyword evidence="1" id="KW-0812">Transmembrane</keyword>
<dbReference type="AlphaFoldDB" id="A0AAE3R6Z0"/>
<dbReference type="EMBL" id="JASJOU010000011">
    <property type="protein sequence ID" value="MDJ1504350.1"/>
    <property type="molecule type" value="Genomic_DNA"/>
</dbReference>
<feature type="transmembrane region" description="Helical" evidence="1">
    <location>
        <begin position="296"/>
        <end position="317"/>
    </location>
</feature>
<dbReference type="RefSeq" id="WP_314515542.1">
    <property type="nucleotide sequence ID" value="NZ_JASJOU010000011.1"/>
</dbReference>
<comment type="caution">
    <text evidence="3">The sequence shown here is derived from an EMBL/GenBank/DDBJ whole genome shotgun (WGS) entry which is preliminary data.</text>
</comment>
<name>A0AAE3R6Z0_9BACT</name>
<gene>
    <name evidence="3" type="ORF">QNI22_27065</name>
</gene>
<dbReference type="Pfam" id="PF05090">
    <property type="entry name" value="HTTM"/>
    <property type="match status" value="1"/>
</dbReference>
<keyword evidence="1" id="KW-0472">Membrane</keyword>
<organism evidence="3 4">
    <name type="scientific">Xanthocytophaga agilis</name>
    <dbReference type="NCBI Taxonomy" id="3048010"/>
    <lineage>
        <taxon>Bacteria</taxon>
        <taxon>Pseudomonadati</taxon>
        <taxon>Bacteroidota</taxon>
        <taxon>Cytophagia</taxon>
        <taxon>Cytophagales</taxon>
        <taxon>Rhodocytophagaceae</taxon>
        <taxon>Xanthocytophaga</taxon>
    </lineage>
</organism>
<feature type="transmembrane region" description="Helical" evidence="1">
    <location>
        <begin position="181"/>
        <end position="199"/>
    </location>
</feature>
<feature type="transmembrane region" description="Helical" evidence="1">
    <location>
        <begin position="47"/>
        <end position="69"/>
    </location>
</feature>
<sequence>MQQQPSFSTPKSDLDRLTIFTFLWAVVRFFHQISFPEWYYEREWEGVLVMLVLVLCLVRPQSLTLLIALLTTSLVRTFIWMPFNPNHILFEWVVDAAILICILFAIVQNRNRKNELAFRNDLFDSFAPIARISICILYFFGVFHKLNTDYLKIPISCGAVLLQEIADRMYPMAVGDVPKLIAMWGTLIIESLIPVLLIGTKTRKWGILLGLVFHFMLSFHPHRGIYSFSSLMLGYFSLFLPQNAPLLLKESYLSFKARYMLLPGWQRWLIGLGIPTGFVAYLGYMRMHVTNGYENVMQIGFVLWCAWAIVTLLVYILVFIPAKWEFTPSFFKLPSRWAIMVFLLLLLNGLSPYLGFKTQTSFSMFSNLRTEGGKTNHLLMPNAIVTHQWQDDLVQITRTDAPNLCDFADGRRMLTYFELHRLASVNQQDFFVEYKQGNQSKKLIVKNGVSSDPELTTPLSLLNYKFIRFRPVFKDTCYCQH</sequence>
<protein>
    <submittedName>
        <fullName evidence="3">HTTM domain-containing protein</fullName>
    </submittedName>
</protein>
<feature type="transmembrane region" description="Helical" evidence="1">
    <location>
        <begin position="337"/>
        <end position="356"/>
    </location>
</feature>
<evidence type="ECO:0000259" key="2">
    <source>
        <dbReference type="Pfam" id="PF05090"/>
    </source>
</evidence>
<evidence type="ECO:0000256" key="1">
    <source>
        <dbReference type="SAM" id="Phobius"/>
    </source>
</evidence>
<evidence type="ECO:0000313" key="4">
    <source>
        <dbReference type="Proteomes" id="UP001232063"/>
    </source>
</evidence>
<proteinExistence type="predicted"/>